<feature type="non-terminal residue" evidence="1">
    <location>
        <position position="1"/>
    </location>
</feature>
<accession>A0A819VQV3</accession>
<comment type="caution">
    <text evidence="1">The sequence shown here is derived from an EMBL/GenBank/DDBJ whole genome shotgun (WGS) entry which is preliminary data.</text>
</comment>
<sequence length="54" mass="6261">EKSIKVISSTVKYVINSILKDECCGPKQIIIGALERTKNKQHRFTYYNERSRSS</sequence>
<name>A0A819VQV3_9BILA</name>
<dbReference type="Proteomes" id="UP000663836">
    <property type="component" value="Unassembled WGS sequence"/>
</dbReference>
<protein>
    <submittedName>
        <fullName evidence="1">Uncharacterized protein</fullName>
    </submittedName>
</protein>
<dbReference type="EMBL" id="CAJOBD010008442">
    <property type="protein sequence ID" value="CAF4112594.1"/>
    <property type="molecule type" value="Genomic_DNA"/>
</dbReference>
<evidence type="ECO:0000313" key="1">
    <source>
        <dbReference type="EMBL" id="CAF4112594.1"/>
    </source>
</evidence>
<dbReference type="AlphaFoldDB" id="A0A819VQV3"/>
<organism evidence="1 2">
    <name type="scientific">Rotaria sordida</name>
    <dbReference type="NCBI Taxonomy" id="392033"/>
    <lineage>
        <taxon>Eukaryota</taxon>
        <taxon>Metazoa</taxon>
        <taxon>Spiralia</taxon>
        <taxon>Gnathifera</taxon>
        <taxon>Rotifera</taxon>
        <taxon>Eurotatoria</taxon>
        <taxon>Bdelloidea</taxon>
        <taxon>Philodinida</taxon>
        <taxon>Philodinidae</taxon>
        <taxon>Rotaria</taxon>
    </lineage>
</organism>
<reference evidence="1" key="1">
    <citation type="submission" date="2021-02" db="EMBL/GenBank/DDBJ databases">
        <authorList>
            <person name="Nowell W R."/>
        </authorList>
    </citation>
    <scope>NUCLEOTIDE SEQUENCE</scope>
</reference>
<proteinExistence type="predicted"/>
<evidence type="ECO:0000313" key="2">
    <source>
        <dbReference type="Proteomes" id="UP000663836"/>
    </source>
</evidence>
<gene>
    <name evidence="1" type="ORF">JBS370_LOCUS32263</name>
</gene>